<evidence type="ECO:0000313" key="2">
    <source>
        <dbReference type="Proteomes" id="UP000823894"/>
    </source>
</evidence>
<proteinExistence type="predicted"/>
<organism evidence="1 2">
    <name type="scientific">Candidatus Mediterraneibacter faecigallinarum</name>
    <dbReference type="NCBI Taxonomy" id="2838669"/>
    <lineage>
        <taxon>Bacteria</taxon>
        <taxon>Bacillati</taxon>
        <taxon>Bacillota</taxon>
        <taxon>Clostridia</taxon>
        <taxon>Lachnospirales</taxon>
        <taxon>Lachnospiraceae</taxon>
        <taxon>Mediterraneibacter</taxon>
    </lineage>
</organism>
<gene>
    <name evidence="1" type="ORF">H9757_01285</name>
</gene>
<protein>
    <submittedName>
        <fullName evidence="1">Uncharacterized protein</fullName>
    </submittedName>
</protein>
<dbReference type="Proteomes" id="UP000823894">
    <property type="component" value="Unassembled WGS sequence"/>
</dbReference>
<reference evidence="1" key="2">
    <citation type="submission" date="2021-04" db="EMBL/GenBank/DDBJ databases">
        <authorList>
            <person name="Gilroy R."/>
        </authorList>
    </citation>
    <scope>NUCLEOTIDE SEQUENCE</scope>
    <source>
        <strain evidence="1">ChiGjej1B1-1692</strain>
    </source>
</reference>
<name>A0A9D2NSG2_9FIRM</name>
<reference evidence="1" key="1">
    <citation type="journal article" date="2021" name="PeerJ">
        <title>Extensive microbial diversity within the chicken gut microbiome revealed by metagenomics and culture.</title>
        <authorList>
            <person name="Gilroy R."/>
            <person name="Ravi A."/>
            <person name="Getino M."/>
            <person name="Pursley I."/>
            <person name="Horton D.L."/>
            <person name="Alikhan N.F."/>
            <person name="Baker D."/>
            <person name="Gharbi K."/>
            <person name="Hall N."/>
            <person name="Watson M."/>
            <person name="Adriaenssens E.M."/>
            <person name="Foster-Nyarko E."/>
            <person name="Jarju S."/>
            <person name="Secka A."/>
            <person name="Antonio M."/>
            <person name="Oren A."/>
            <person name="Chaudhuri R.R."/>
            <person name="La Ragione R."/>
            <person name="Hildebrand F."/>
            <person name="Pallen M.J."/>
        </authorList>
    </citation>
    <scope>NUCLEOTIDE SEQUENCE</scope>
    <source>
        <strain evidence="1">ChiGjej1B1-1692</strain>
    </source>
</reference>
<evidence type="ECO:0000313" key="1">
    <source>
        <dbReference type="EMBL" id="HJC37690.1"/>
    </source>
</evidence>
<comment type="caution">
    <text evidence="1">The sequence shown here is derived from an EMBL/GenBank/DDBJ whole genome shotgun (WGS) entry which is preliminary data.</text>
</comment>
<accession>A0A9D2NSG2</accession>
<dbReference type="EMBL" id="DWWK01000015">
    <property type="protein sequence ID" value="HJC37690.1"/>
    <property type="molecule type" value="Genomic_DNA"/>
</dbReference>
<dbReference type="AlphaFoldDB" id="A0A9D2NSG2"/>
<sequence>MGNPSDNLKNVNGDTEQQETIEITLPGSLFEFANTDLQDNKEAFEKYCTDVREVGDSLVLEVTEE</sequence>